<keyword evidence="2" id="KW-1133">Transmembrane helix</keyword>
<evidence type="ECO:0000256" key="1">
    <source>
        <dbReference type="SAM" id="MobiDB-lite"/>
    </source>
</evidence>
<feature type="transmembrane region" description="Helical" evidence="2">
    <location>
        <begin position="6"/>
        <end position="28"/>
    </location>
</feature>
<gene>
    <name evidence="3" type="ORF">EM308_15115</name>
</gene>
<evidence type="ECO:0000313" key="3">
    <source>
        <dbReference type="EMBL" id="AOW10717.1"/>
    </source>
</evidence>
<dbReference type="AlphaFoldDB" id="A0AAC9I6T4"/>
<keyword evidence="4" id="KW-1185">Reference proteome</keyword>
<keyword evidence="2" id="KW-0472">Membrane</keyword>
<dbReference type="KEGG" id="fgl:EM308_15115"/>
<organism evidence="3 4">
    <name type="scientific">Flavobacterium gilvum</name>
    <dbReference type="NCBI Taxonomy" id="1492737"/>
    <lineage>
        <taxon>Bacteria</taxon>
        <taxon>Pseudomonadati</taxon>
        <taxon>Bacteroidota</taxon>
        <taxon>Flavobacteriia</taxon>
        <taxon>Flavobacteriales</taxon>
        <taxon>Flavobacteriaceae</taxon>
        <taxon>Flavobacterium</taxon>
    </lineage>
</organism>
<keyword evidence="2" id="KW-0812">Transmembrane</keyword>
<evidence type="ECO:0000256" key="2">
    <source>
        <dbReference type="SAM" id="Phobius"/>
    </source>
</evidence>
<accession>A0AAC9I6T4</accession>
<dbReference type="EMBL" id="CP017479">
    <property type="protein sequence ID" value="AOW10717.1"/>
    <property type="molecule type" value="Genomic_DNA"/>
</dbReference>
<name>A0AAC9I6T4_9FLAO</name>
<sequence>MPLPSGLGHLYSITSLFFLDVISFKFNIFKTFNYTPMQWNAKIITHKKEKRIAVYFEKNAEWIARIKNVAGSRWSQTLGLWHIPNTEENRIRFKLTPYRTQSRQEKALPKSKNSSNGYAPNPIAKVPSPLIAKP</sequence>
<dbReference type="Proteomes" id="UP000175968">
    <property type="component" value="Chromosome"/>
</dbReference>
<proteinExistence type="predicted"/>
<evidence type="ECO:0000313" key="4">
    <source>
        <dbReference type="Proteomes" id="UP000175968"/>
    </source>
</evidence>
<feature type="region of interest" description="Disordered" evidence="1">
    <location>
        <begin position="96"/>
        <end position="134"/>
    </location>
</feature>
<dbReference type="RefSeq" id="WP_035634904.1">
    <property type="nucleotide sequence ID" value="NZ_JNCP01000021.1"/>
</dbReference>
<reference evidence="3 4" key="1">
    <citation type="submission" date="2016-10" db="EMBL/GenBank/DDBJ databases">
        <title>Flavobacterium gilvum sp. nov., isolated from stream water.</title>
        <authorList>
            <person name="Shin S.-K."/>
            <person name="Cho Y.-J."/>
            <person name="Yi H."/>
        </authorList>
    </citation>
    <scope>NUCLEOTIDE SEQUENCE [LARGE SCALE GENOMIC DNA]</scope>
    <source>
        <strain evidence="3 4">EM1308</strain>
    </source>
</reference>
<protein>
    <submittedName>
        <fullName evidence="3">Uncharacterized protein</fullName>
    </submittedName>
</protein>